<dbReference type="RefSeq" id="WP_147100442.1">
    <property type="nucleotide sequence ID" value="NZ_VOOS01000003.1"/>
</dbReference>
<sequence length="404" mass="43304">MATSDDLLKSLAQGFMPQEEMLEIAKKKSSLQIGIPKEVSLQEKRIPLVPDAVAVLVNNGHEVIIESGAGEGASFSDRDYSEVGAQIVYGTPEVYQANLILKVEPPTLEEIDMMKSGQILISALQLPIQPKDFLKKLIHKKVTAIAFDFIKDPEGILPIVNAMSEIAGNASILIAAEYLSNSTNGRGQLFGGISGVSPTDVVILGAGTVGEYAAKSALGMGATVKVFDNNTHKLRRLQDSVGQRIYTSVIQPNVLLNALKTADVVIGAISNKIGRAPIIVSDEMVGSMKEGSVIVDVSIDKGGCIETSEVTNHKKPTFIKYGVIHYCVPNIASRVSRTASNALSNVIAPTLIDTGEYGGLESMIKSYSGIQNGVYIYKGVLTNKYLAETFSLPYKDINLLLMAM</sequence>
<keyword evidence="8" id="KW-1185">Reference proteome</keyword>
<dbReference type="PANTHER" id="PTHR42795:SF1">
    <property type="entry name" value="ALANINE DEHYDROGENASE"/>
    <property type="match status" value="1"/>
</dbReference>
<evidence type="ECO:0000256" key="2">
    <source>
        <dbReference type="ARBA" id="ARBA00012897"/>
    </source>
</evidence>
<dbReference type="GO" id="GO:0000286">
    <property type="term" value="F:alanine dehydrogenase activity"/>
    <property type="evidence" value="ECO:0007669"/>
    <property type="project" value="UniProtKB-EC"/>
</dbReference>
<dbReference type="InterPro" id="IPR007698">
    <property type="entry name" value="AlaDH/PNT_NAD(H)-bd"/>
</dbReference>
<name>A0A5C6RSK3_9FLAO</name>
<evidence type="ECO:0000259" key="6">
    <source>
        <dbReference type="SMART" id="SM01003"/>
    </source>
</evidence>
<comment type="caution">
    <text evidence="7">The sequence shown here is derived from an EMBL/GenBank/DDBJ whole genome shotgun (WGS) entry which is preliminary data.</text>
</comment>
<organism evidence="7 8">
    <name type="scientific">Vicingus serpentipes</name>
    <dbReference type="NCBI Taxonomy" id="1926625"/>
    <lineage>
        <taxon>Bacteria</taxon>
        <taxon>Pseudomonadati</taxon>
        <taxon>Bacteroidota</taxon>
        <taxon>Flavobacteriia</taxon>
        <taxon>Flavobacteriales</taxon>
        <taxon>Vicingaceae</taxon>
        <taxon>Vicingus</taxon>
    </lineage>
</organism>
<dbReference type="InterPro" id="IPR007886">
    <property type="entry name" value="AlaDH/PNT_N"/>
</dbReference>
<dbReference type="EC" id="1.4.1.1" evidence="2"/>
<dbReference type="InterPro" id="IPR008141">
    <property type="entry name" value="Ala_DH"/>
</dbReference>
<dbReference type="CDD" id="cd05305">
    <property type="entry name" value="L-AlaDH"/>
    <property type="match status" value="1"/>
</dbReference>
<dbReference type="SUPFAM" id="SSF52283">
    <property type="entry name" value="Formate/glycerate dehydrogenase catalytic domain-like"/>
    <property type="match status" value="1"/>
</dbReference>
<dbReference type="Gene3D" id="3.40.50.720">
    <property type="entry name" value="NAD(P)-binding Rossmann-like Domain"/>
    <property type="match status" value="2"/>
</dbReference>
<proteinExistence type="inferred from homology"/>
<dbReference type="Pfam" id="PF05222">
    <property type="entry name" value="AlaDh_PNT_N"/>
    <property type="match status" value="1"/>
</dbReference>
<dbReference type="GO" id="GO:0042853">
    <property type="term" value="P:L-alanine catabolic process"/>
    <property type="evidence" value="ECO:0007669"/>
    <property type="project" value="InterPro"/>
</dbReference>
<dbReference type="PANTHER" id="PTHR42795">
    <property type="entry name" value="ALANINE DEHYDROGENASE"/>
    <property type="match status" value="1"/>
</dbReference>
<dbReference type="SUPFAM" id="SSF51735">
    <property type="entry name" value="NAD(P)-binding Rossmann-fold domains"/>
    <property type="match status" value="1"/>
</dbReference>
<dbReference type="GO" id="GO:0005886">
    <property type="term" value="C:plasma membrane"/>
    <property type="evidence" value="ECO:0007669"/>
    <property type="project" value="TreeGrafter"/>
</dbReference>
<dbReference type="SMART" id="SM01002">
    <property type="entry name" value="AlaDh_PNT_C"/>
    <property type="match status" value="1"/>
</dbReference>
<feature type="domain" description="Alanine dehydrogenase/pyridine nucleotide transhydrogenase NAD(H)-binding" evidence="5">
    <location>
        <begin position="179"/>
        <end position="327"/>
    </location>
</feature>
<evidence type="ECO:0000256" key="1">
    <source>
        <dbReference type="ARBA" id="ARBA00005689"/>
    </source>
</evidence>
<dbReference type="SMART" id="SM01003">
    <property type="entry name" value="AlaDh_PNT_N"/>
    <property type="match status" value="1"/>
</dbReference>
<accession>A0A5C6RSK3</accession>
<protein>
    <recommendedName>
        <fullName evidence="2">alanine dehydrogenase</fullName>
        <ecNumber evidence="2">1.4.1.1</ecNumber>
    </recommendedName>
</protein>
<dbReference type="PROSITE" id="PS00837">
    <property type="entry name" value="ALADH_PNT_2"/>
    <property type="match status" value="1"/>
</dbReference>
<evidence type="ECO:0000313" key="8">
    <source>
        <dbReference type="Proteomes" id="UP000321721"/>
    </source>
</evidence>
<dbReference type="InterPro" id="IPR008143">
    <property type="entry name" value="Ala_DH/PNT_CS2"/>
</dbReference>
<dbReference type="OrthoDB" id="9804592at2"/>
<feature type="domain" description="Alanine dehydrogenase/pyridine nucleotide transhydrogenase N-terminal" evidence="6">
    <location>
        <begin position="34"/>
        <end position="167"/>
    </location>
</feature>
<evidence type="ECO:0000256" key="4">
    <source>
        <dbReference type="ARBA" id="ARBA00023027"/>
    </source>
</evidence>
<evidence type="ECO:0000259" key="5">
    <source>
        <dbReference type="SMART" id="SM01002"/>
    </source>
</evidence>
<dbReference type="Proteomes" id="UP000321721">
    <property type="component" value="Unassembled WGS sequence"/>
</dbReference>
<keyword evidence="3" id="KW-0560">Oxidoreductase</keyword>
<dbReference type="AlphaFoldDB" id="A0A5C6RSK3"/>
<gene>
    <name evidence="7" type="ORF">FRY74_08360</name>
</gene>
<reference evidence="7 8" key="1">
    <citation type="submission" date="2019-08" db="EMBL/GenBank/DDBJ databases">
        <title>Genome of Vicingus serpentipes NCIMB 15042.</title>
        <authorList>
            <person name="Bowman J.P."/>
        </authorList>
    </citation>
    <scope>NUCLEOTIDE SEQUENCE [LARGE SCALE GENOMIC DNA]</scope>
    <source>
        <strain evidence="7 8">NCIMB 15042</strain>
    </source>
</reference>
<evidence type="ECO:0000256" key="3">
    <source>
        <dbReference type="ARBA" id="ARBA00023002"/>
    </source>
</evidence>
<dbReference type="InterPro" id="IPR036291">
    <property type="entry name" value="NAD(P)-bd_dom_sf"/>
</dbReference>
<comment type="similarity">
    <text evidence="1">Belongs to the AlaDH/PNT family.</text>
</comment>
<keyword evidence="4" id="KW-0520">NAD</keyword>
<evidence type="ECO:0000313" key="7">
    <source>
        <dbReference type="EMBL" id="TXB65426.1"/>
    </source>
</evidence>
<dbReference type="EMBL" id="VOOS01000003">
    <property type="protein sequence ID" value="TXB65426.1"/>
    <property type="molecule type" value="Genomic_DNA"/>
</dbReference>
<dbReference type="Pfam" id="PF01262">
    <property type="entry name" value="AlaDh_PNT_C"/>
    <property type="match status" value="1"/>
</dbReference>